<organism evidence="2 3">
    <name type="scientific">Rhodonia placenta</name>
    <dbReference type="NCBI Taxonomy" id="104341"/>
    <lineage>
        <taxon>Eukaryota</taxon>
        <taxon>Fungi</taxon>
        <taxon>Dikarya</taxon>
        <taxon>Basidiomycota</taxon>
        <taxon>Agaricomycotina</taxon>
        <taxon>Agaricomycetes</taxon>
        <taxon>Polyporales</taxon>
        <taxon>Adustoporiaceae</taxon>
        <taxon>Rhodonia</taxon>
    </lineage>
</organism>
<sequence length="513" mass="58193">MDAKHVPPELWMEIFEQLPLPSDLYNIMRTSKWFCDLAVRAIHRHVIWKTPHTVAHNLPLWKVHKGMEGFVHTLELGVTTLPPGISGPVVDIAGRSVWRQGHGEAHETYIDYEVDLLNYASNPLYTAMMKQVSMFTNIEDLTFSGVLLANEHYRVIHNLPRLRTLRIESCTVGRDASNHNRRRLPITDLMLYNLRRQMGDRDPQAELHAFENVKNLLTLALAPGLRTIRVDSSADIFKHVFSGPAAEARNHKIPPHLERLYILRRPGTQRSRFIAGDTAPHPEAASFQSFLARASTITTYSTFQALSMQQMPPSVLPALRCFSGPVESMHGVLPGRPIEAVQLLQCTQGQQPQQGLQTNRDGITALTTIKNTNPDLRMLSLQFTTWDDEIVHAATALFNNLYRLKITYEVGGPSEATISGLGAELLCKMPCLHTLQIYTAVPQVTSRGDHHYDPTYSSIEEELCDLLIPWNKFCPTLREVQLHPEYTMRRGFDGGPWSLVKHKRLADMEEFEY</sequence>
<comment type="caution">
    <text evidence="2">The sequence shown here is derived from an EMBL/GenBank/DDBJ whole genome shotgun (WGS) entry which is preliminary data.</text>
</comment>
<name>A0A8H7U156_9APHY</name>
<dbReference type="EMBL" id="JADOXO010000152">
    <property type="protein sequence ID" value="KAF9811494.1"/>
    <property type="molecule type" value="Genomic_DNA"/>
</dbReference>
<dbReference type="SUPFAM" id="SSF52047">
    <property type="entry name" value="RNI-like"/>
    <property type="match status" value="1"/>
</dbReference>
<dbReference type="Proteomes" id="UP000639403">
    <property type="component" value="Unassembled WGS sequence"/>
</dbReference>
<gene>
    <name evidence="2" type="ORF">IEO21_06578</name>
</gene>
<dbReference type="Pfam" id="PF12937">
    <property type="entry name" value="F-box-like"/>
    <property type="match status" value="1"/>
</dbReference>
<evidence type="ECO:0000313" key="2">
    <source>
        <dbReference type="EMBL" id="KAF9811494.1"/>
    </source>
</evidence>
<feature type="domain" description="F-box" evidence="1">
    <location>
        <begin position="5"/>
        <end position="40"/>
    </location>
</feature>
<accession>A0A8H7U156</accession>
<reference evidence="2" key="2">
    <citation type="journal article" name="Front. Microbiol.">
        <title>Degradative Capacity of Two Strains of Rhodonia placenta: From Phenotype to Genotype.</title>
        <authorList>
            <person name="Kolle M."/>
            <person name="Horta M.A.C."/>
            <person name="Nowrousian M."/>
            <person name="Ohm R.A."/>
            <person name="Benz J.P."/>
            <person name="Pilgard A."/>
        </authorList>
    </citation>
    <scope>NUCLEOTIDE SEQUENCE</scope>
    <source>
        <strain evidence="2">FPRL280</strain>
    </source>
</reference>
<evidence type="ECO:0000259" key="1">
    <source>
        <dbReference type="Pfam" id="PF12937"/>
    </source>
</evidence>
<dbReference type="CDD" id="cd09917">
    <property type="entry name" value="F-box_SF"/>
    <property type="match status" value="1"/>
</dbReference>
<evidence type="ECO:0000313" key="3">
    <source>
        <dbReference type="Proteomes" id="UP000639403"/>
    </source>
</evidence>
<dbReference type="AlphaFoldDB" id="A0A8H7U156"/>
<dbReference type="InterPro" id="IPR001810">
    <property type="entry name" value="F-box_dom"/>
</dbReference>
<protein>
    <recommendedName>
        <fullName evidence="1">F-box domain-containing protein</fullName>
    </recommendedName>
</protein>
<proteinExistence type="predicted"/>
<reference evidence="2" key="1">
    <citation type="submission" date="2020-11" db="EMBL/GenBank/DDBJ databases">
        <authorList>
            <person name="Koelle M."/>
            <person name="Horta M.A.C."/>
            <person name="Nowrousian M."/>
            <person name="Ohm R.A."/>
            <person name="Benz P."/>
            <person name="Pilgard A."/>
        </authorList>
    </citation>
    <scope>NUCLEOTIDE SEQUENCE</scope>
    <source>
        <strain evidence="2">FPRL280</strain>
    </source>
</reference>